<dbReference type="SUPFAM" id="SSF53474">
    <property type="entry name" value="alpha/beta-Hydrolases"/>
    <property type="match status" value="1"/>
</dbReference>
<dbReference type="PANTHER" id="PTHR11559">
    <property type="entry name" value="CARBOXYLESTERASE"/>
    <property type="match status" value="1"/>
</dbReference>
<feature type="domain" description="Carboxylesterase type B" evidence="7">
    <location>
        <begin position="346"/>
        <end position="597"/>
    </location>
</feature>
<feature type="domain" description="Carboxylesterase type B" evidence="7">
    <location>
        <begin position="6"/>
        <end position="335"/>
    </location>
</feature>
<protein>
    <recommendedName>
        <fullName evidence="6">Carboxylic ester hydrolase</fullName>
        <ecNumber evidence="6">3.1.1.-</ecNumber>
    </recommendedName>
</protein>
<dbReference type="PROSITE" id="PS00122">
    <property type="entry name" value="CARBOXYLESTERASE_B_1"/>
    <property type="match status" value="1"/>
</dbReference>
<evidence type="ECO:0000256" key="3">
    <source>
        <dbReference type="ARBA" id="ARBA00022801"/>
    </source>
</evidence>
<dbReference type="EMBL" id="KY451959">
    <property type="protein sequence ID" value="ASA49414.1"/>
    <property type="molecule type" value="Genomic_DNA"/>
</dbReference>
<accession>A0A1J0HZT0</accession>
<evidence type="ECO:0000256" key="1">
    <source>
        <dbReference type="ARBA" id="ARBA00005964"/>
    </source>
</evidence>
<dbReference type="InterPro" id="IPR019826">
    <property type="entry name" value="Carboxylesterase_B_AS"/>
</dbReference>
<dbReference type="AlphaFoldDB" id="A0A1J0HZT0"/>
<reference evidence="9" key="2">
    <citation type="submission" date="2017-01" db="EMBL/GenBank/DDBJ databases">
        <title>Identification of four isoforms of 5-esterase from Culex quinquefasciatus Say 1823.</title>
        <authorList>
            <person name="Villanueva-Segura O.K."/>
            <person name="Gonzalez-Alvarez R."/>
            <person name="Gomez-Govea M."/>
            <person name="Gonzalez-Olvera G."/>
            <person name="Tovar-Herrera O.E."/>
            <person name="Perez-Ibave D.C."/>
            <person name="Garza-Rodriguez M.L."/>
            <person name="Perez-Maya A.A."/>
            <person name="Rodriguez-Sanchez I.P."/>
        </authorList>
    </citation>
    <scope>NUCLEOTIDE SEQUENCE</scope>
</reference>
<reference evidence="8" key="1">
    <citation type="submission" date="2016-07" db="EMBL/GenBank/DDBJ databases">
        <title>Identification of four isoforms of 5alpha-esterase from Culex quinquefasciatus Say 1823.</title>
        <authorList>
            <person name="Villanueva-Segura O.K."/>
            <person name="Gonzalez-Alvarez R."/>
            <person name="Gomez-Govea M."/>
            <person name="Gonzalez-Olvera G."/>
            <person name="Tova-Herrera O.E."/>
            <person name="Perez-Ibave D.C."/>
            <person name="Garza-Rodriguez M.L."/>
            <person name="Perez-Maya A.A."/>
            <person name="Rodriguez-Sanchez I.P."/>
        </authorList>
    </citation>
    <scope>NUCLEOTIDE SEQUENCE</scope>
</reference>
<organism evidence="8">
    <name type="scientific">Culex quinquefasciatus</name>
    <name type="common">Southern house mosquito</name>
    <name type="synonym">Culex pungens</name>
    <dbReference type="NCBI Taxonomy" id="7176"/>
    <lineage>
        <taxon>Eukaryota</taxon>
        <taxon>Metazoa</taxon>
        <taxon>Ecdysozoa</taxon>
        <taxon>Arthropoda</taxon>
        <taxon>Hexapoda</taxon>
        <taxon>Insecta</taxon>
        <taxon>Pterygota</taxon>
        <taxon>Neoptera</taxon>
        <taxon>Endopterygota</taxon>
        <taxon>Diptera</taxon>
        <taxon>Nematocera</taxon>
        <taxon>Culicoidea</taxon>
        <taxon>Culicidae</taxon>
        <taxon>Culicinae</taxon>
        <taxon>Culicini</taxon>
        <taxon>Culex</taxon>
        <taxon>Culex</taxon>
    </lineage>
</organism>
<sequence length="612" mass="69307">MPMEDSLLQLSAGKIRGRKDTLPNGESYYFYKGIPYAQQPLGNLRFKPPVPLDKFEEDVLDCGYERNSCHSLICVPPVVAVGEDCLHANVYSPLKPADVDQGRRLPVMVWIHGGAFNAGSGDSSWYCPRFLVQEGVVVVTFNYRIGPLGFLCLPSKGIHGNMGLKDQRLLLKWVHDNIAQFGGDSRNVTLFGESAGGASVHLHYLTESSRQYFHRAICQSGTAFNVWIEQQERDTKTRMLAQLLGCIGTSDEEIYETLMNASALDLTTHSEDCMSAYDRLCFRYFPFTPTVESDDSEEPFITEHYVDALKKPFKTHIPLISGFTSNEAIAMIPFGCMTMNDMLAMRMFPFTPTVESADSEEPFITENYTDILHRPDLTSIPLIIGFNSNESVTFLPLLQPTIRMFSQDPRAFVPAQLTVPAEELASVGAEIKRFYYGDDTAHCLTGFLDYVSDIWFIIPSFVASELQARFQQNAPQFCYYFDFDCEFNYLKANPQAAHQLEGVAHGDDISYLFKRNVSEAMIEDGSRADEYRAITVQLWTNFAKFGHPTPEPGELGFEWQPSEPIDCDQEEFVLKALHLTDPIRMIEQPFEKRIQFWKELFARSAIIICIDK</sequence>
<dbReference type="OrthoDB" id="19653at2759"/>
<evidence type="ECO:0000259" key="7">
    <source>
        <dbReference type="Pfam" id="PF00135"/>
    </source>
</evidence>
<evidence type="ECO:0000256" key="6">
    <source>
        <dbReference type="RuleBase" id="RU361235"/>
    </source>
</evidence>
<evidence type="ECO:0000256" key="5">
    <source>
        <dbReference type="ARBA" id="ARBA00023180"/>
    </source>
</evidence>
<dbReference type="VEuPathDB" id="VectorBase:CQUJHB010568"/>
<dbReference type="InterPro" id="IPR050309">
    <property type="entry name" value="Type-B_Carboxylest/Lipase"/>
</dbReference>
<dbReference type="Pfam" id="PF00135">
    <property type="entry name" value="COesterase"/>
    <property type="match status" value="2"/>
</dbReference>
<dbReference type="VEuPathDB" id="VectorBase:CPIJ016337"/>
<proteinExistence type="evidence at transcript level"/>
<evidence type="ECO:0000256" key="4">
    <source>
        <dbReference type="ARBA" id="ARBA00023157"/>
    </source>
</evidence>
<keyword evidence="2" id="KW-0719">Serine esterase</keyword>
<dbReference type="InterPro" id="IPR029058">
    <property type="entry name" value="AB_hydrolase_fold"/>
</dbReference>
<dbReference type="Gene3D" id="3.40.50.1820">
    <property type="entry name" value="alpha/beta hydrolase"/>
    <property type="match status" value="2"/>
</dbReference>
<keyword evidence="5" id="KW-0325">Glycoprotein</keyword>
<evidence type="ECO:0000313" key="8">
    <source>
        <dbReference type="EMBL" id="APC60258.1"/>
    </source>
</evidence>
<dbReference type="InterPro" id="IPR002018">
    <property type="entry name" value="CarbesteraseB"/>
</dbReference>
<comment type="similarity">
    <text evidence="1 6">Belongs to the type-B carboxylesterase/lipase family.</text>
</comment>
<name>A0A1J0HZT0_CULQU</name>
<dbReference type="EC" id="3.1.1.-" evidence="6"/>
<keyword evidence="3 6" id="KW-0378">Hydrolase</keyword>
<dbReference type="GO" id="GO:0052689">
    <property type="term" value="F:carboxylic ester hydrolase activity"/>
    <property type="evidence" value="ECO:0007669"/>
    <property type="project" value="UniProtKB-KW"/>
</dbReference>
<evidence type="ECO:0000256" key="2">
    <source>
        <dbReference type="ARBA" id="ARBA00022487"/>
    </source>
</evidence>
<keyword evidence="4" id="KW-1015">Disulfide bond</keyword>
<dbReference type="EMBL" id="KX602709">
    <property type="protein sequence ID" value="APC60258.1"/>
    <property type="molecule type" value="mRNA"/>
</dbReference>
<evidence type="ECO:0000313" key="9">
    <source>
        <dbReference type="EMBL" id="ASA49414.1"/>
    </source>
</evidence>